<proteinExistence type="predicted"/>
<sequence>MEQSAVNSDQCSTIRNQNSDEKNSVVVKSRYAIRFATRTAVVGNPDQQSSRNTITFQPRRGLDAENRKQQSREGLNRVTKKQ</sequence>
<dbReference type="Proteomes" id="UP001056120">
    <property type="component" value="Linkage Group LG11"/>
</dbReference>
<keyword evidence="2" id="KW-1185">Reference proteome</keyword>
<comment type="caution">
    <text evidence="1">The sequence shown here is derived from an EMBL/GenBank/DDBJ whole genome shotgun (WGS) entry which is preliminary data.</text>
</comment>
<reference evidence="1 2" key="2">
    <citation type="journal article" date="2022" name="Mol. Ecol. Resour.">
        <title>The genomes of chicory, endive, great burdock and yacon provide insights into Asteraceae paleo-polyploidization history and plant inulin production.</title>
        <authorList>
            <person name="Fan W."/>
            <person name="Wang S."/>
            <person name="Wang H."/>
            <person name="Wang A."/>
            <person name="Jiang F."/>
            <person name="Liu H."/>
            <person name="Zhao H."/>
            <person name="Xu D."/>
            <person name="Zhang Y."/>
        </authorList>
    </citation>
    <scope>NUCLEOTIDE SEQUENCE [LARGE SCALE GENOMIC DNA]</scope>
    <source>
        <strain evidence="2">cv. Yunnan</strain>
        <tissue evidence="1">Leaves</tissue>
    </source>
</reference>
<accession>A0ACB9HS84</accession>
<dbReference type="EMBL" id="CM042028">
    <property type="protein sequence ID" value="KAI3798115.1"/>
    <property type="molecule type" value="Genomic_DNA"/>
</dbReference>
<reference evidence="2" key="1">
    <citation type="journal article" date="2022" name="Mol. Ecol. Resour.">
        <title>The genomes of chicory, endive, great burdock and yacon provide insights into Asteraceae palaeo-polyploidization history and plant inulin production.</title>
        <authorList>
            <person name="Fan W."/>
            <person name="Wang S."/>
            <person name="Wang H."/>
            <person name="Wang A."/>
            <person name="Jiang F."/>
            <person name="Liu H."/>
            <person name="Zhao H."/>
            <person name="Xu D."/>
            <person name="Zhang Y."/>
        </authorList>
    </citation>
    <scope>NUCLEOTIDE SEQUENCE [LARGE SCALE GENOMIC DNA]</scope>
    <source>
        <strain evidence="2">cv. Yunnan</strain>
    </source>
</reference>
<gene>
    <name evidence="1" type="ORF">L1987_33384</name>
</gene>
<name>A0ACB9HS84_9ASTR</name>
<protein>
    <submittedName>
        <fullName evidence="1">Uncharacterized protein</fullName>
    </submittedName>
</protein>
<organism evidence="1 2">
    <name type="scientific">Smallanthus sonchifolius</name>
    <dbReference type="NCBI Taxonomy" id="185202"/>
    <lineage>
        <taxon>Eukaryota</taxon>
        <taxon>Viridiplantae</taxon>
        <taxon>Streptophyta</taxon>
        <taxon>Embryophyta</taxon>
        <taxon>Tracheophyta</taxon>
        <taxon>Spermatophyta</taxon>
        <taxon>Magnoliopsida</taxon>
        <taxon>eudicotyledons</taxon>
        <taxon>Gunneridae</taxon>
        <taxon>Pentapetalae</taxon>
        <taxon>asterids</taxon>
        <taxon>campanulids</taxon>
        <taxon>Asterales</taxon>
        <taxon>Asteraceae</taxon>
        <taxon>Asteroideae</taxon>
        <taxon>Heliantheae alliance</taxon>
        <taxon>Millerieae</taxon>
        <taxon>Smallanthus</taxon>
    </lineage>
</organism>
<evidence type="ECO:0000313" key="1">
    <source>
        <dbReference type="EMBL" id="KAI3798115.1"/>
    </source>
</evidence>
<evidence type="ECO:0000313" key="2">
    <source>
        <dbReference type="Proteomes" id="UP001056120"/>
    </source>
</evidence>